<evidence type="ECO:0000259" key="9">
    <source>
        <dbReference type="PROSITE" id="PS51755"/>
    </source>
</evidence>
<organism evidence="10 11">
    <name type="scientific">Thalassotalea euphylliae</name>
    <dbReference type="NCBI Taxonomy" id="1655234"/>
    <lineage>
        <taxon>Bacteria</taxon>
        <taxon>Pseudomonadati</taxon>
        <taxon>Pseudomonadota</taxon>
        <taxon>Gammaproteobacteria</taxon>
        <taxon>Alteromonadales</taxon>
        <taxon>Colwelliaceae</taxon>
        <taxon>Thalassotalea</taxon>
    </lineage>
</organism>
<gene>
    <name evidence="10" type="ORF">DXX93_02875</name>
</gene>
<evidence type="ECO:0000256" key="1">
    <source>
        <dbReference type="ARBA" id="ARBA00022553"/>
    </source>
</evidence>
<feature type="domain" description="OmpR/PhoB-type" evidence="9">
    <location>
        <begin position="120"/>
        <end position="219"/>
    </location>
</feature>
<dbReference type="Pfam" id="PF00486">
    <property type="entry name" value="Trans_reg_C"/>
    <property type="match status" value="1"/>
</dbReference>
<evidence type="ECO:0000256" key="3">
    <source>
        <dbReference type="ARBA" id="ARBA00023015"/>
    </source>
</evidence>
<feature type="domain" description="Response regulatory" evidence="8">
    <location>
        <begin position="3"/>
        <end position="116"/>
    </location>
</feature>
<dbReference type="CDD" id="cd00383">
    <property type="entry name" value="trans_reg_C"/>
    <property type="match status" value="1"/>
</dbReference>
<dbReference type="InterPro" id="IPR011006">
    <property type="entry name" value="CheY-like_superfamily"/>
</dbReference>
<keyword evidence="1 6" id="KW-0597">Phosphoprotein</keyword>
<evidence type="ECO:0000313" key="10">
    <source>
        <dbReference type="EMBL" id="REL25595.1"/>
    </source>
</evidence>
<dbReference type="InterPro" id="IPR001867">
    <property type="entry name" value="OmpR/PhoB-type_DNA-bd"/>
</dbReference>
<dbReference type="GO" id="GO:0000976">
    <property type="term" value="F:transcription cis-regulatory region binding"/>
    <property type="evidence" value="ECO:0007669"/>
    <property type="project" value="TreeGrafter"/>
</dbReference>
<dbReference type="Proteomes" id="UP000256478">
    <property type="component" value="Unassembled WGS sequence"/>
</dbReference>
<keyword evidence="5" id="KW-0804">Transcription</keyword>
<name>A0A3E0TNL3_9GAMM</name>
<keyword evidence="4 7" id="KW-0238">DNA-binding</keyword>
<dbReference type="InterPro" id="IPR036388">
    <property type="entry name" value="WH-like_DNA-bd_sf"/>
</dbReference>
<dbReference type="Gene3D" id="1.10.10.10">
    <property type="entry name" value="Winged helix-like DNA-binding domain superfamily/Winged helix DNA-binding domain"/>
    <property type="match status" value="1"/>
</dbReference>
<dbReference type="Gene3D" id="3.40.50.2300">
    <property type="match status" value="1"/>
</dbReference>
<dbReference type="RefSeq" id="WP_116006725.1">
    <property type="nucleotide sequence ID" value="NZ_QUOU01000001.1"/>
</dbReference>
<keyword evidence="2" id="KW-0902">Two-component regulatory system</keyword>
<dbReference type="InterPro" id="IPR039420">
    <property type="entry name" value="WalR-like"/>
</dbReference>
<dbReference type="PROSITE" id="PS50110">
    <property type="entry name" value="RESPONSE_REGULATORY"/>
    <property type="match status" value="1"/>
</dbReference>
<dbReference type="SUPFAM" id="SSF52172">
    <property type="entry name" value="CheY-like"/>
    <property type="match status" value="1"/>
</dbReference>
<dbReference type="SUPFAM" id="SSF46894">
    <property type="entry name" value="C-terminal effector domain of the bipartite response regulators"/>
    <property type="match status" value="1"/>
</dbReference>
<dbReference type="InterPro" id="IPR001789">
    <property type="entry name" value="Sig_transdc_resp-reg_receiver"/>
</dbReference>
<dbReference type="AlphaFoldDB" id="A0A3E0TNL3"/>
<sequence length="227" mass="25992">MKTILLVEDDADIVELIQLFLKNEGYQVVHVDDGAEVIGKVHAVHPDLIIMDIMLPNVDGLACTQEIRKSFNVPIIMLTARVEQTDKLTGLETGADDYLCKPFDIQELLLRIKALLRRTEGQVHYQSWVIDEDKLTVAFNGNVLDFTVGEHRLFTLMYNSPNRVFSREQIIELIYADFRDITDRAIDSHIKNLRKKLKQNSIEPAHIQSVYGAGYRFNQTPVNKPNE</sequence>
<evidence type="ECO:0000313" key="11">
    <source>
        <dbReference type="Proteomes" id="UP000256478"/>
    </source>
</evidence>
<dbReference type="OrthoDB" id="9802426at2"/>
<dbReference type="GO" id="GO:0032993">
    <property type="term" value="C:protein-DNA complex"/>
    <property type="evidence" value="ECO:0007669"/>
    <property type="project" value="TreeGrafter"/>
</dbReference>
<reference evidence="10 11" key="1">
    <citation type="submission" date="2018-08" db="EMBL/GenBank/DDBJ databases">
        <title>Thalassotalea euphylliae genome.</title>
        <authorList>
            <person name="Summers S."/>
            <person name="Rice S.A."/>
            <person name="Freckelton M.L."/>
            <person name="Nedved B.T."/>
            <person name="Hadfield M.G."/>
        </authorList>
    </citation>
    <scope>NUCLEOTIDE SEQUENCE [LARGE SCALE GENOMIC DNA]</scope>
    <source>
        <strain evidence="10 11">H1</strain>
    </source>
</reference>
<dbReference type="Gene3D" id="6.10.250.690">
    <property type="match status" value="1"/>
</dbReference>
<dbReference type="GO" id="GO:0000156">
    <property type="term" value="F:phosphorelay response regulator activity"/>
    <property type="evidence" value="ECO:0007669"/>
    <property type="project" value="TreeGrafter"/>
</dbReference>
<evidence type="ECO:0000256" key="2">
    <source>
        <dbReference type="ARBA" id="ARBA00023012"/>
    </source>
</evidence>
<evidence type="ECO:0000256" key="5">
    <source>
        <dbReference type="ARBA" id="ARBA00023163"/>
    </source>
</evidence>
<dbReference type="GO" id="GO:0006355">
    <property type="term" value="P:regulation of DNA-templated transcription"/>
    <property type="evidence" value="ECO:0007669"/>
    <property type="project" value="InterPro"/>
</dbReference>
<dbReference type="PROSITE" id="PS51755">
    <property type="entry name" value="OMPR_PHOB"/>
    <property type="match status" value="1"/>
</dbReference>
<keyword evidence="3" id="KW-0805">Transcription regulation</keyword>
<dbReference type="EMBL" id="QUOU01000001">
    <property type="protein sequence ID" value="REL25595.1"/>
    <property type="molecule type" value="Genomic_DNA"/>
</dbReference>
<comment type="caution">
    <text evidence="10">The sequence shown here is derived from an EMBL/GenBank/DDBJ whole genome shotgun (WGS) entry which is preliminary data.</text>
</comment>
<dbReference type="FunFam" id="3.40.50.2300:FF:000001">
    <property type="entry name" value="DNA-binding response regulator PhoB"/>
    <property type="match status" value="1"/>
</dbReference>
<dbReference type="SMART" id="SM00862">
    <property type="entry name" value="Trans_reg_C"/>
    <property type="match status" value="1"/>
</dbReference>
<dbReference type="Pfam" id="PF00072">
    <property type="entry name" value="Response_reg"/>
    <property type="match status" value="1"/>
</dbReference>
<accession>A0A3E0TNL3</accession>
<evidence type="ECO:0000256" key="4">
    <source>
        <dbReference type="ARBA" id="ARBA00023125"/>
    </source>
</evidence>
<evidence type="ECO:0000256" key="6">
    <source>
        <dbReference type="PROSITE-ProRule" id="PRU00169"/>
    </source>
</evidence>
<dbReference type="GO" id="GO:0005829">
    <property type="term" value="C:cytosol"/>
    <property type="evidence" value="ECO:0007669"/>
    <property type="project" value="TreeGrafter"/>
</dbReference>
<proteinExistence type="predicted"/>
<dbReference type="PANTHER" id="PTHR48111:SF4">
    <property type="entry name" value="DNA-BINDING DUAL TRANSCRIPTIONAL REGULATOR OMPR"/>
    <property type="match status" value="1"/>
</dbReference>
<dbReference type="SMART" id="SM00448">
    <property type="entry name" value="REC"/>
    <property type="match status" value="1"/>
</dbReference>
<feature type="DNA-binding region" description="OmpR/PhoB-type" evidence="7">
    <location>
        <begin position="120"/>
        <end position="219"/>
    </location>
</feature>
<dbReference type="PANTHER" id="PTHR48111">
    <property type="entry name" value="REGULATOR OF RPOS"/>
    <property type="match status" value="1"/>
</dbReference>
<evidence type="ECO:0000256" key="7">
    <source>
        <dbReference type="PROSITE-ProRule" id="PRU01091"/>
    </source>
</evidence>
<protein>
    <submittedName>
        <fullName evidence="10">DNA-binding response regulator</fullName>
    </submittedName>
</protein>
<dbReference type="InterPro" id="IPR016032">
    <property type="entry name" value="Sig_transdc_resp-reg_C-effctor"/>
</dbReference>
<evidence type="ECO:0000259" key="8">
    <source>
        <dbReference type="PROSITE" id="PS50110"/>
    </source>
</evidence>
<feature type="modified residue" description="4-aspartylphosphate" evidence="6">
    <location>
        <position position="52"/>
    </location>
</feature>